<evidence type="ECO:0000256" key="12">
    <source>
        <dbReference type="RuleBase" id="RU003718"/>
    </source>
</evidence>
<keyword evidence="7" id="KW-1133">Transmembrane helix</keyword>
<gene>
    <name evidence="14" type="ORF">SPARVUS_LOCUS5113013</name>
</gene>
<evidence type="ECO:0000256" key="3">
    <source>
        <dbReference type="ARBA" id="ARBA00022676"/>
    </source>
</evidence>
<evidence type="ECO:0000256" key="2">
    <source>
        <dbReference type="ARBA" id="ARBA00009995"/>
    </source>
</evidence>
<evidence type="ECO:0000256" key="5">
    <source>
        <dbReference type="ARBA" id="ARBA00022692"/>
    </source>
</evidence>
<comment type="similarity">
    <text evidence="2 12">Belongs to the UDP-glycosyltransferase family.</text>
</comment>
<feature type="non-terminal residue" evidence="14">
    <location>
        <position position="1"/>
    </location>
</feature>
<dbReference type="PROSITE" id="PS00375">
    <property type="entry name" value="UDPGT"/>
    <property type="match status" value="1"/>
</dbReference>
<dbReference type="SUPFAM" id="SSF53756">
    <property type="entry name" value="UDP-Glycosyltransferase/glycogen phosphorylase"/>
    <property type="match status" value="1"/>
</dbReference>
<comment type="subcellular location">
    <subcellularLocation>
        <location evidence="13">Membrane</location>
        <topology evidence="13">Single-pass membrane protein</topology>
    </subcellularLocation>
    <subcellularLocation>
        <location evidence="1">Membrane</location>
        <topology evidence="1">Single-pass type I membrane protein</topology>
    </subcellularLocation>
</comment>
<dbReference type="PANTHER" id="PTHR48043">
    <property type="entry name" value="EG:EG0003.4 PROTEIN-RELATED"/>
    <property type="match status" value="1"/>
</dbReference>
<proteinExistence type="inferred from homology"/>
<evidence type="ECO:0000256" key="1">
    <source>
        <dbReference type="ARBA" id="ARBA00004479"/>
    </source>
</evidence>
<keyword evidence="3 12" id="KW-0328">Glycosyltransferase</keyword>
<comment type="catalytic activity">
    <reaction evidence="11 13">
        <text>glucuronate acceptor + UDP-alpha-D-glucuronate = acceptor beta-D-glucuronoside + UDP + H(+)</text>
        <dbReference type="Rhea" id="RHEA:21032"/>
        <dbReference type="ChEBI" id="CHEBI:15378"/>
        <dbReference type="ChEBI" id="CHEBI:58052"/>
        <dbReference type="ChEBI" id="CHEBI:58223"/>
        <dbReference type="ChEBI" id="CHEBI:132367"/>
        <dbReference type="ChEBI" id="CHEBI:132368"/>
        <dbReference type="EC" id="2.4.1.17"/>
    </reaction>
</comment>
<keyword evidence="9" id="KW-0325">Glycoprotein</keyword>
<evidence type="ECO:0000256" key="8">
    <source>
        <dbReference type="ARBA" id="ARBA00023136"/>
    </source>
</evidence>
<dbReference type="Gene3D" id="3.40.50.2000">
    <property type="entry name" value="Glycogen Phosphorylase B"/>
    <property type="match status" value="1"/>
</dbReference>
<evidence type="ECO:0000256" key="7">
    <source>
        <dbReference type="ARBA" id="ARBA00022989"/>
    </source>
</evidence>
<dbReference type="EC" id="2.4.1.17" evidence="13"/>
<keyword evidence="4 12" id="KW-0808">Transferase</keyword>
<evidence type="ECO:0000256" key="4">
    <source>
        <dbReference type="ARBA" id="ARBA00022679"/>
    </source>
</evidence>
<protein>
    <recommendedName>
        <fullName evidence="13">UDP-glucuronosyltransferase</fullName>
        <ecNumber evidence="13">2.4.1.17</ecNumber>
    </recommendedName>
</protein>
<keyword evidence="5" id="KW-0812">Transmembrane</keyword>
<dbReference type="CDD" id="cd03784">
    <property type="entry name" value="GT1_Gtf-like"/>
    <property type="match status" value="1"/>
</dbReference>
<keyword evidence="8" id="KW-0472">Membrane</keyword>
<dbReference type="InterPro" id="IPR002213">
    <property type="entry name" value="UDP_glucos_trans"/>
</dbReference>
<dbReference type="InterPro" id="IPR035595">
    <property type="entry name" value="UDP_glycos_trans_CS"/>
</dbReference>
<evidence type="ECO:0000256" key="6">
    <source>
        <dbReference type="ARBA" id="ARBA00022729"/>
    </source>
</evidence>
<comment type="function">
    <text evidence="10">UDP-glucuronosyltransferases catalyze phase II biotransformation reactions in which lipophilic substrates are conjugated with glucuronic acid to increase water solubility and enhance excretion. They are of major importance in the conjugation and subsequent elimination of potentially toxic xenobiotics and endogenous compounds.</text>
</comment>
<dbReference type="EMBL" id="CATNWA010010225">
    <property type="protein sequence ID" value="CAI9559566.1"/>
    <property type="molecule type" value="Genomic_DNA"/>
</dbReference>
<evidence type="ECO:0000256" key="13">
    <source>
        <dbReference type="RuleBase" id="RU362059"/>
    </source>
</evidence>
<evidence type="ECO:0000313" key="15">
    <source>
        <dbReference type="Proteomes" id="UP001162483"/>
    </source>
</evidence>
<dbReference type="Pfam" id="PF00201">
    <property type="entry name" value="UDPGT"/>
    <property type="match status" value="1"/>
</dbReference>
<evidence type="ECO:0000256" key="11">
    <source>
        <dbReference type="ARBA" id="ARBA00047475"/>
    </source>
</evidence>
<evidence type="ECO:0000256" key="9">
    <source>
        <dbReference type="ARBA" id="ARBA00023180"/>
    </source>
</evidence>
<dbReference type="Proteomes" id="UP001162483">
    <property type="component" value="Unassembled WGS sequence"/>
</dbReference>
<organism evidence="14 15">
    <name type="scientific">Staurois parvus</name>
    <dbReference type="NCBI Taxonomy" id="386267"/>
    <lineage>
        <taxon>Eukaryota</taxon>
        <taxon>Metazoa</taxon>
        <taxon>Chordata</taxon>
        <taxon>Craniata</taxon>
        <taxon>Vertebrata</taxon>
        <taxon>Euteleostomi</taxon>
        <taxon>Amphibia</taxon>
        <taxon>Batrachia</taxon>
        <taxon>Anura</taxon>
        <taxon>Neobatrachia</taxon>
        <taxon>Ranoidea</taxon>
        <taxon>Ranidae</taxon>
        <taxon>Staurois</taxon>
    </lineage>
</organism>
<reference evidence="14" key="1">
    <citation type="submission" date="2023-05" db="EMBL/GenBank/DDBJ databases">
        <authorList>
            <person name="Stuckert A."/>
        </authorList>
    </citation>
    <scope>NUCLEOTIDE SEQUENCE</scope>
</reference>
<keyword evidence="15" id="KW-1185">Reference proteome</keyword>
<sequence length="186" mass="20867">GLLAKPVKPISHDLEDFISESGDAGFIVVTLGSMLSSLPLVEFLKEMNGAFAKIEQKVIWRYQKSKWPQEVEIAPNVKIMDWVSQNDLLGHSKLRLLVTHGGMNSLMEAVYHGVPVLGIPLFGDQNENMVRVKAKQMGTYILPGQLKADNFANTIQHVIENKSYKTSAMKLQAIRRSQPFLQTNNY</sequence>
<dbReference type="InterPro" id="IPR050271">
    <property type="entry name" value="UDP-glycosyltransferase"/>
</dbReference>
<keyword evidence="6" id="KW-0732">Signal</keyword>
<accession>A0ABN9CIZ2</accession>
<evidence type="ECO:0000313" key="14">
    <source>
        <dbReference type="EMBL" id="CAI9559566.1"/>
    </source>
</evidence>
<comment type="caution">
    <text evidence="14">The sequence shown here is derived from an EMBL/GenBank/DDBJ whole genome shotgun (WGS) entry which is preliminary data.</text>
</comment>
<dbReference type="PANTHER" id="PTHR48043:SF24">
    <property type="entry name" value="UDP-GLUCURONOSYLTRANSFERASE 3A2"/>
    <property type="match status" value="1"/>
</dbReference>
<name>A0ABN9CIZ2_9NEOB</name>
<evidence type="ECO:0000256" key="10">
    <source>
        <dbReference type="ARBA" id="ARBA00037451"/>
    </source>
</evidence>